<keyword evidence="12 13" id="KW-0472">Membrane</keyword>
<dbReference type="InterPro" id="IPR050428">
    <property type="entry name" value="TCS_sensor_his_kinase"/>
</dbReference>
<keyword evidence="11" id="KW-0902">Two-component regulatory system</keyword>
<evidence type="ECO:0000256" key="3">
    <source>
        <dbReference type="ARBA" id="ARBA00012438"/>
    </source>
</evidence>
<evidence type="ECO:0000256" key="12">
    <source>
        <dbReference type="ARBA" id="ARBA00023136"/>
    </source>
</evidence>
<dbReference type="Pfam" id="PF08521">
    <property type="entry name" value="2CSK_N"/>
    <property type="match status" value="1"/>
</dbReference>
<dbReference type="SUPFAM" id="SSF55874">
    <property type="entry name" value="ATPase domain of HSP90 chaperone/DNA topoisomerase II/histidine kinase"/>
    <property type="match status" value="1"/>
</dbReference>
<evidence type="ECO:0000259" key="15">
    <source>
        <dbReference type="PROSITE" id="PS50885"/>
    </source>
</evidence>
<dbReference type="Pfam" id="PF00512">
    <property type="entry name" value="HisKA"/>
    <property type="match status" value="1"/>
</dbReference>
<keyword evidence="7" id="KW-0547">Nucleotide-binding</keyword>
<name>A0ABX3N106_9RHOB</name>
<dbReference type="InterPro" id="IPR036890">
    <property type="entry name" value="HATPase_C_sf"/>
</dbReference>
<comment type="subcellular location">
    <subcellularLocation>
        <location evidence="2">Membrane</location>
        <topology evidence="2">Multi-pass membrane protein</topology>
    </subcellularLocation>
</comment>
<organism evidence="16 17">
    <name type="scientific">Thioclava sediminum</name>
    <dbReference type="NCBI Taxonomy" id="1915319"/>
    <lineage>
        <taxon>Bacteria</taxon>
        <taxon>Pseudomonadati</taxon>
        <taxon>Pseudomonadota</taxon>
        <taxon>Alphaproteobacteria</taxon>
        <taxon>Rhodobacterales</taxon>
        <taxon>Paracoccaceae</taxon>
        <taxon>Thioclava</taxon>
    </lineage>
</organism>
<dbReference type="InterPro" id="IPR036097">
    <property type="entry name" value="HisK_dim/P_sf"/>
</dbReference>
<dbReference type="PROSITE" id="PS50109">
    <property type="entry name" value="HIS_KIN"/>
    <property type="match status" value="1"/>
</dbReference>
<dbReference type="InterPro" id="IPR003594">
    <property type="entry name" value="HATPase_dom"/>
</dbReference>
<evidence type="ECO:0000256" key="11">
    <source>
        <dbReference type="ARBA" id="ARBA00023012"/>
    </source>
</evidence>
<proteinExistence type="predicted"/>
<dbReference type="SUPFAM" id="SSF47384">
    <property type="entry name" value="Homodimeric domain of signal transducing histidine kinase"/>
    <property type="match status" value="1"/>
</dbReference>
<evidence type="ECO:0000259" key="14">
    <source>
        <dbReference type="PROSITE" id="PS50109"/>
    </source>
</evidence>
<evidence type="ECO:0000256" key="10">
    <source>
        <dbReference type="ARBA" id="ARBA00022989"/>
    </source>
</evidence>
<evidence type="ECO:0000256" key="6">
    <source>
        <dbReference type="ARBA" id="ARBA00022692"/>
    </source>
</evidence>
<dbReference type="CDD" id="cd00075">
    <property type="entry name" value="HATPase"/>
    <property type="match status" value="1"/>
</dbReference>
<dbReference type="InterPro" id="IPR003661">
    <property type="entry name" value="HisK_dim/P_dom"/>
</dbReference>
<dbReference type="PANTHER" id="PTHR45436:SF14">
    <property type="entry name" value="SENSOR PROTEIN QSEC"/>
    <property type="match status" value="1"/>
</dbReference>
<evidence type="ECO:0000256" key="13">
    <source>
        <dbReference type="SAM" id="Phobius"/>
    </source>
</evidence>
<keyword evidence="17" id="KW-1185">Reference proteome</keyword>
<protein>
    <recommendedName>
        <fullName evidence="3">histidine kinase</fullName>
        <ecNumber evidence="3">2.7.13.3</ecNumber>
    </recommendedName>
</protein>
<gene>
    <name evidence="16" type="ORF">BMI91_04315</name>
</gene>
<comment type="catalytic activity">
    <reaction evidence="1">
        <text>ATP + protein L-histidine = ADP + protein N-phospho-L-histidine.</text>
        <dbReference type="EC" id="2.7.13.3"/>
    </reaction>
</comment>
<dbReference type="Pfam" id="PF02518">
    <property type="entry name" value="HATPase_c"/>
    <property type="match status" value="1"/>
</dbReference>
<feature type="transmembrane region" description="Helical" evidence="13">
    <location>
        <begin position="7"/>
        <end position="26"/>
    </location>
</feature>
<keyword evidence="5" id="KW-0808">Transferase</keyword>
<evidence type="ECO:0000313" key="16">
    <source>
        <dbReference type="EMBL" id="OOY25633.1"/>
    </source>
</evidence>
<dbReference type="InterPro" id="IPR013727">
    <property type="entry name" value="2CSK_N"/>
</dbReference>
<dbReference type="CDD" id="cd00082">
    <property type="entry name" value="HisKA"/>
    <property type="match status" value="1"/>
</dbReference>
<dbReference type="InterPro" id="IPR004358">
    <property type="entry name" value="Sig_transdc_His_kin-like_C"/>
</dbReference>
<comment type="caution">
    <text evidence="16">The sequence shown here is derived from an EMBL/GenBank/DDBJ whole genome shotgun (WGS) entry which is preliminary data.</text>
</comment>
<dbReference type="Proteomes" id="UP000190787">
    <property type="component" value="Unassembled WGS sequence"/>
</dbReference>
<evidence type="ECO:0000313" key="17">
    <source>
        <dbReference type="Proteomes" id="UP000190787"/>
    </source>
</evidence>
<dbReference type="PRINTS" id="PR00344">
    <property type="entry name" value="BCTRLSENSOR"/>
</dbReference>
<evidence type="ECO:0000256" key="7">
    <source>
        <dbReference type="ARBA" id="ARBA00022741"/>
    </source>
</evidence>
<dbReference type="EC" id="2.7.13.3" evidence="3"/>
<keyword evidence="4" id="KW-0597">Phosphoprotein</keyword>
<dbReference type="SMART" id="SM00388">
    <property type="entry name" value="HisKA"/>
    <property type="match status" value="1"/>
</dbReference>
<keyword evidence="10 13" id="KW-1133">Transmembrane helix</keyword>
<feature type="transmembrane region" description="Helical" evidence="13">
    <location>
        <begin position="155"/>
        <end position="174"/>
    </location>
</feature>
<keyword evidence="6 13" id="KW-0812">Transmembrane</keyword>
<evidence type="ECO:0000256" key="9">
    <source>
        <dbReference type="ARBA" id="ARBA00022840"/>
    </source>
</evidence>
<evidence type="ECO:0000256" key="4">
    <source>
        <dbReference type="ARBA" id="ARBA00022553"/>
    </source>
</evidence>
<sequence>MSLRLRLFLILTGATLAVWLSAVFWIENSTRAEVTRVLDARLVEAARMVSSLVSKNQISLNRDGPAQITLSHDESYEHQQFCQIWSFTQGLVGRSNGAPSAQLVPADATGFRDVTRDGKDLRVYTIIDPDLGGQVTVGDSLAMRNRLVRDVIEGFLWPALVILPVMWGLIWFAISRGLAPLDRFARDLDARPSEDLRSLPGTARQPREIRPLAGALDDLLARLAAARGREREFIAYAAHEMKTPLAGLKTQAHIARHAPDTDTREHALAAISTSVDRTDRMVRQLLDLAQVDSREARATSVELNGLLRQVLGDLAGLATRRGVTLELDSAPDAPTVEGDPLLLSLALRNLIENAVQASPDGAAIKVSVTTSGAALLVDIHDHGPGLPPEIAQQAGQKFVKGKGADANGSGLGLSIAHDALTRLGGTLSFEMRADGHHHTLVDLPAA</sequence>
<reference evidence="16 17" key="1">
    <citation type="submission" date="2016-11" db="EMBL/GenBank/DDBJ databases">
        <title>A multilocus sequence analysis scheme for characterization of bacteria in the genus Thioclava.</title>
        <authorList>
            <person name="Liu Y."/>
            <person name="Shao Z."/>
        </authorList>
    </citation>
    <scope>NUCLEOTIDE SEQUENCE [LARGE SCALE GENOMIC DNA]</scope>
    <source>
        <strain evidence="16 17">TAW-CT134</strain>
    </source>
</reference>
<dbReference type="InterPro" id="IPR003660">
    <property type="entry name" value="HAMP_dom"/>
</dbReference>
<evidence type="ECO:0000256" key="8">
    <source>
        <dbReference type="ARBA" id="ARBA00022777"/>
    </source>
</evidence>
<dbReference type="SMART" id="SM00387">
    <property type="entry name" value="HATPase_c"/>
    <property type="match status" value="1"/>
</dbReference>
<dbReference type="Gene3D" id="1.10.287.130">
    <property type="match status" value="1"/>
</dbReference>
<evidence type="ECO:0000256" key="1">
    <source>
        <dbReference type="ARBA" id="ARBA00000085"/>
    </source>
</evidence>
<evidence type="ECO:0000256" key="5">
    <source>
        <dbReference type="ARBA" id="ARBA00022679"/>
    </source>
</evidence>
<dbReference type="InterPro" id="IPR005467">
    <property type="entry name" value="His_kinase_dom"/>
</dbReference>
<evidence type="ECO:0000256" key="2">
    <source>
        <dbReference type="ARBA" id="ARBA00004141"/>
    </source>
</evidence>
<feature type="domain" description="HAMP" evidence="15">
    <location>
        <begin position="175"/>
        <end position="228"/>
    </location>
</feature>
<dbReference type="PANTHER" id="PTHR45436">
    <property type="entry name" value="SENSOR HISTIDINE KINASE YKOH"/>
    <property type="match status" value="1"/>
</dbReference>
<dbReference type="Gene3D" id="3.30.565.10">
    <property type="entry name" value="Histidine kinase-like ATPase, C-terminal domain"/>
    <property type="match status" value="1"/>
</dbReference>
<keyword evidence="9" id="KW-0067">ATP-binding</keyword>
<feature type="domain" description="Histidine kinase" evidence="14">
    <location>
        <begin position="236"/>
        <end position="446"/>
    </location>
</feature>
<keyword evidence="8" id="KW-0418">Kinase</keyword>
<dbReference type="PROSITE" id="PS50885">
    <property type="entry name" value="HAMP"/>
    <property type="match status" value="1"/>
</dbReference>
<accession>A0ABX3N106</accession>
<dbReference type="EMBL" id="MPZV01000001">
    <property type="protein sequence ID" value="OOY25633.1"/>
    <property type="molecule type" value="Genomic_DNA"/>
</dbReference>